<evidence type="ECO:0000256" key="9">
    <source>
        <dbReference type="ARBA" id="ARBA00022801"/>
    </source>
</evidence>
<dbReference type="Gene3D" id="1.10.238.10">
    <property type="entry name" value="EF-hand"/>
    <property type="match status" value="2"/>
</dbReference>
<dbReference type="EMBL" id="SPRV01000052">
    <property type="protein sequence ID" value="TIC59934.1"/>
    <property type="molecule type" value="Genomic_DNA"/>
</dbReference>
<dbReference type="InterPro" id="IPR052266">
    <property type="entry name" value="Miro-EF-hand_domain"/>
</dbReference>
<dbReference type="PROSITE" id="PS50222">
    <property type="entry name" value="EF_HAND_2"/>
    <property type="match status" value="1"/>
</dbReference>
<evidence type="ECO:0000256" key="7">
    <source>
        <dbReference type="ARBA" id="ARBA00022741"/>
    </source>
</evidence>
<organism evidence="21 23">
    <name type="scientific">Wallemia mellicola</name>
    <dbReference type="NCBI Taxonomy" id="1708541"/>
    <lineage>
        <taxon>Eukaryota</taxon>
        <taxon>Fungi</taxon>
        <taxon>Dikarya</taxon>
        <taxon>Basidiomycota</taxon>
        <taxon>Wallemiomycotina</taxon>
        <taxon>Wallemiomycetes</taxon>
        <taxon>Wallemiales</taxon>
        <taxon>Wallemiaceae</taxon>
        <taxon>Wallemia</taxon>
    </lineage>
</organism>
<dbReference type="GO" id="GO:0003924">
    <property type="term" value="F:GTPase activity"/>
    <property type="evidence" value="ECO:0007669"/>
    <property type="project" value="InterPro"/>
</dbReference>
<dbReference type="EMBL" id="SPRX01000027">
    <property type="protein sequence ID" value="TIC65056.1"/>
    <property type="molecule type" value="Genomic_DNA"/>
</dbReference>
<feature type="region of interest" description="Disordered" evidence="16">
    <location>
        <begin position="384"/>
        <end position="406"/>
    </location>
</feature>
<evidence type="ECO:0000256" key="4">
    <source>
        <dbReference type="ARBA" id="ARBA00022692"/>
    </source>
</evidence>
<dbReference type="InterPro" id="IPR011992">
    <property type="entry name" value="EF-hand-dom_pair"/>
</dbReference>
<evidence type="ECO:0000256" key="1">
    <source>
        <dbReference type="ARBA" id="ARBA00003481"/>
    </source>
</evidence>
<evidence type="ECO:0000256" key="6">
    <source>
        <dbReference type="ARBA" id="ARBA00022737"/>
    </source>
</evidence>
<dbReference type="SMART" id="SM00054">
    <property type="entry name" value="EFh"/>
    <property type="match status" value="2"/>
</dbReference>
<dbReference type="Proteomes" id="UP000310708">
    <property type="component" value="Unassembled WGS sequence"/>
</dbReference>
<feature type="compositionally biased region" description="Polar residues" evidence="16">
    <location>
        <begin position="384"/>
        <end position="395"/>
    </location>
</feature>
<dbReference type="InterPro" id="IPR013566">
    <property type="entry name" value="EF_hand_assoc_1"/>
</dbReference>
<keyword evidence="6" id="KW-0677">Repeat</keyword>
<dbReference type="Pfam" id="PF08356">
    <property type="entry name" value="EF_assoc_2"/>
    <property type="match status" value="1"/>
</dbReference>
<evidence type="ECO:0000313" key="20">
    <source>
        <dbReference type="EMBL" id="TIC59934.1"/>
    </source>
</evidence>
<keyword evidence="7 15" id="KW-0547">Nucleotide-binding</keyword>
<dbReference type="Proteomes" id="UP000305362">
    <property type="component" value="Unassembled WGS sequence"/>
</dbReference>
<feature type="domain" description="Miro" evidence="19">
    <location>
        <begin position="412"/>
        <end position="572"/>
    </location>
</feature>
<dbReference type="Pfam" id="PF13202">
    <property type="entry name" value="EF-hand_5"/>
    <property type="match status" value="1"/>
</dbReference>
<dbReference type="EC" id="3.6.5.-" evidence="15"/>
<dbReference type="InterPro" id="IPR001806">
    <property type="entry name" value="Small_GTPase"/>
</dbReference>
<dbReference type="GO" id="GO:0007005">
    <property type="term" value="P:mitochondrion organization"/>
    <property type="evidence" value="ECO:0007669"/>
    <property type="project" value="InterPro"/>
</dbReference>
<evidence type="ECO:0000313" key="22">
    <source>
        <dbReference type="Proteomes" id="UP000305362"/>
    </source>
</evidence>
<dbReference type="GO" id="GO:0005741">
    <property type="term" value="C:mitochondrial outer membrane"/>
    <property type="evidence" value="ECO:0007669"/>
    <property type="project" value="UniProtKB-SubCell"/>
</dbReference>
<dbReference type="PROSITE" id="PS00018">
    <property type="entry name" value="EF_HAND_1"/>
    <property type="match status" value="2"/>
</dbReference>
<keyword evidence="8 15" id="KW-1000">Mitochondrion outer membrane</keyword>
<keyword evidence="10 15" id="KW-0106">Calcium</keyword>
<evidence type="ECO:0000256" key="17">
    <source>
        <dbReference type="SAM" id="Phobius"/>
    </source>
</evidence>
<dbReference type="SMART" id="SM00173">
    <property type="entry name" value="RAS"/>
    <property type="match status" value="1"/>
</dbReference>
<keyword evidence="11 17" id="KW-1133">Transmembrane helix</keyword>
<keyword evidence="13 15" id="KW-0342">GTP-binding</keyword>
<dbReference type="PRINTS" id="PR00449">
    <property type="entry name" value="RASTRNSFRMNG"/>
</dbReference>
<comment type="function">
    <text evidence="1 15">Mitochondrial GTPase involved in mitochondrial trafficking. Probably involved in control of anterograde transport of mitochondria and their subcellular distribution.</text>
</comment>
<dbReference type="PANTHER" id="PTHR46819">
    <property type="entry name" value="EF-HAND CALCIUM-BINDING DOMAIN-CONTAINING PROTEIN 7"/>
    <property type="match status" value="1"/>
</dbReference>
<feature type="domain" description="EF-hand" evidence="18">
    <location>
        <begin position="296"/>
        <end position="331"/>
    </location>
</feature>
<dbReference type="SMART" id="SM00175">
    <property type="entry name" value="RAB"/>
    <property type="match status" value="1"/>
</dbReference>
<dbReference type="AlphaFoldDB" id="A0A4T0SQA3"/>
<evidence type="ECO:0000256" key="8">
    <source>
        <dbReference type="ARBA" id="ARBA00022787"/>
    </source>
</evidence>
<dbReference type="OrthoDB" id="10020961at2759"/>
<evidence type="ECO:0000259" key="19">
    <source>
        <dbReference type="PROSITE" id="PS51423"/>
    </source>
</evidence>
<sequence length="635" mass="71171">MKEIRCVLCGDQGVGKSTIITNLIKNQFIESIQPCLPEVVIELDYNLHIIDTNEDNLLREIKKSNVICLVYSISDSQTHSNIREWLSYFKSNGINNPIILIGNKLDSPNPDYSFDTDIIPIMKEFKEIETCVEASAKTKTNINEIFYFAQRAVLHPTAPLYDSRQHTLKPASASALSRIFRLCDTNKDNLLDSTELNRFQLKCFGTPLKQSELDAIMELVSQHSNQTVSKVSNGTLALTELGFILLHTIFIQRGRLETTWTVLRKFGYAQDLRLKEEFLYPKFDVNADSSVELSPDGYSFFTEIFEKFDIDKDGALSENELSDLFLTSPGNPWMNKGFPDTTLTDEKGAVTLQGWLAQWSMTTLLDHKTTLAYLAYLGYEPSSNAPVQDSTSALKTTPPRRRRKGEVGKVQRNVFLAYVLGAPGSGKTSLLRSLLNKQFNGTHTSTNGVLSVVNSVEVEGGAEKYLVCQEFEATTLKNSKKLQLADVIVLVYDCSDANSFSYLSNLHQNYNLDGIPCVYVATKSDLDLAQQRHEVQPDVYCRRLNLPVPIAVSIKTNQTAGIFQTLCSVASNPRQALPLSGRSSSRSMLHLLSLTLTVGGGLVGIAAILTKYNWRPWSMYMHNVYRGMLAWWNNK</sequence>
<comment type="subcellular location">
    <subcellularLocation>
        <location evidence="2 15">Mitochondrion outer membrane</location>
        <topology evidence="2 15">Single-pass type IV membrane protein</topology>
    </subcellularLocation>
</comment>
<dbReference type="PANTHER" id="PTHR46819:SF1">
    <property type="entry name" value="EF-HAND CALCIUM-BINDING DOMAIN-CONTAINING PROTEIN 7"/>
    <property type="match status" value="1"/>
</dbReference>
<dbReference type="SMART" id="SM00174">
    <property type="entry name" value="RHO"/>
    <property type="match status" value="1"/>
</dbReference>
<evidence type="ECO:0000256" key="10">
    <source>
        <dbReference type="ARBA" id="ARBA00022837"/>
    </source>
</evidence>
<dbReference type="GO" id="GO:0005509">
    <property type="term" value="F:calcium ion binding"/>
    <property type="evidence" value="ECO:0007669"/>
    <property type="project" value="InterPro"/>
</dbReference>
<evidence type="ECO:0000256" key="5">
    <source>
        <dbReference type="ARBA" id="ARBA00022723"/>
    </source>
</evidence>
<dbReference type="InterPro" id="IPR013567">
    <property type="entry name" value="EF_hand_assoc_2"/>
</dbReference>
<dbReference type="InterPro" id="IPR027417">
    <property type="entry name" value="P-loop_NTPase"/>
</dbReference>
<dbReference type="Pfam" id="PF08355">
    <property type="entry name" value="EF_assoc_1"/>
    <property type="match status" value="1"/>
</dbReference>
<keyword evidence="12 15" id="KW-0496">Mitochondrion</keyword>
<keyword evidence="14 15" id="KW-0472">Membrane</keyword>
<reference evidence="22 23" key="1">
    <citation type="submission" date="2019-03" db="EMBL/GenBank/DDBJ databases">
        <title>Sequencing 25 genomes of Wallemia mellicola.</title>
        <authorList>
            <person name="Gostincar C."/>
        </authorList>
    </citation>
    <scope>NUCLEOTIDE SEQUENCE [LARGE SCALE GENOMIC DNA]</scope>
    <source>
        <strain evidence="20 22">EXF-1277</strain>
        <strain evidence="21 23">EXF-757</strain>
    </source>
</reference>
<evidence type="ECO:0000256" key="14">
    <source>
        <dbReference type="ARBA" id="ARBA00023136"/>
    </source>
</evidence>
<evidence type="ECO:0000256" key="13">
    <source>
        <dbReference type="ARBA" id="ARBA00023134"/>
    </source>
</evidence>
<evidence type="ECO:0000256" key="12">
    <source>
        <dbReference type="ARBA" id="ARBA00023128"/>
    </source>
</evidence>
<evidence type="ECO:0000256" key="11">
    <source>
        <dbReference type="ARBA" id="ARBA00022989"/>
    </source>
</evidence>
<dbReference type="InterPro" id="IPR021181">
    <property type="entry name" value="Miro"/>
</dbReference>
<evidence type="ECO:0000259" key="18">
    <source>
        <dbReference type="PROSITE" id="PS50222"/>
    </source>
</evidence>
<dbReference type="PIRSF" id="PIRSF037488">
    <property type="entry name" value="Mt_Rho_GTPase"/>
    <property type="match status" value="1"/>
</dbReference>
<evidence type="ECO:0000313" key="23">
    <source>
        <dbReference type="Proteomes" id="UP000310708"/>
    </source>
</evidence>
<protein>
    <recommendedName>
        <fullName evidence="15">Mitochondrial Rho GTPase</fullName>
        <ecNumber evidence="15">3.6.5.-</ecNumber>
    </recommendedName>
</protein>
<name>A0A4T0SQA3_9BASI</name>
<dbReference type="PROSITE" id="PS51419">
    <property type="entry name" value="RAB"/>
    <property type="match status" value="1"/>
</dbReference>
<dbReference type="GO" id="GO:0005525">
    <property type="term" value="F:GTP binding"/>
    <property type="evidence" value="ECO:0007669"/>
    <property type="project" value="UniProtKB-KW"/>
</dbReference>
<keyword evidence="9 15" id="KW-0378">Hydrolase</keyword>
<gene>
    <name evidence="21" type="ORF">E3Q01_02381</name>
    <name evidence="20" type="ORF">E3Q03_03610</name>
</gene>
<evidence type="ECO:0000256" key="15">
    <source>
        <dbReference type="PIRNR" id="PIRNR037488"/>
    </source>
</evidence>
<dbReference type="InterPro" id="IPR002048">
    <property type="entry name" value="EF_hand_dom"/>
</dbReference>
<dbReference type="SUPFAM" id="SSF47473">
    <property type="entry name" value="EF-hand"/>
    <property type="match status" value="1"/>
</dbReference>
<keyword evidence="5" id="KW-0479">Metal-binding</keyword>
<dbReference type="CDD" id="cd01892">
    <property type="entry name" value="Miro2"/>
    <property type="match status" value="1"/>
</dbReference>
<dbReference type="SUPFAM" id="SSF52540">
    <property type="entry name" value="P-loop containing nucleoside triphosphate hydrolases"/>
    <property type="match status" value="2"/>
</dbReference>
<comment type="caution">
    <text evidence="21">The sequence shown here is derived from an EMBL/GenBank/DDBJ whole genome shotgun (WGS) entry which is preliminary data.</text>
</comment>
<dbReference type="Pfam" id="PF00071">
    <property type="entry name" value="Ras"/>
    <property type="match status" value="2"/>
</dbReference>
<dbReference type="FunFam" id="1.10.238.10:FF:000011">
    <property type="entry name" value="Mitochondrial Rho GTPase"/>
    <property type="match status" value="1"/>
</dbReference>
<dbReference type="InterPro" id="IPR018247">
    <property type="entry name" value="EF_Hand_1_Ca_BS"/>
</dbReference>
<keyword evidence="4 17" id="KW-0812">Transmembrane</keyword>
<evidence type="ECO:0000313" key="21">
    <source>
        <dbReference type="EMBL" id="TIC65056.1"/>
    </source>
</evidence>
<dbReference type="FunFam" id="3.40.50.300:FF:000553">
    <property type="entry name" value="Mitochondrial Rho GTPase"/>
    <property type="match status" value="1"/>
</dbReference>
<dbReference type="PROSITE" id="PS51423">
    <property type="entry name" value="MIRO"/>
    <property type="match status" value="1"/>
</dbReference>
<dbReference type="InterPro" id="IPR020860">
    <property type="entry name" value="MIRO_dom"/>
</dbReference>
<comment type="similarity">
    <text evidence="3 15">Belongs to the mitochondrial Rho GTPase family.</text>
</comment>
<evidence type="ECO:0000256" key="3">
    <source>
        <dbReference type="ARBA" id="ARBA00007981"/>
    </source>
</evidence>
<proteinExistence type="inferred from homology"/>
<dbReference type="Gene3D" id="3.40.50.300">
    <property type="entry name" value="P-loop containing nucleotide triphosphate hydrolases"/>
    <property type="match status" value="2"/>
</dbReference>
<feature type="transmembrane region" description="Helical" evidence="17">
    <location>
        <begin position="588"/>
        <end position="609"/>
    </location>
</feature>
<accession>A0A4T0SQA3</accession>
<evidence type="ECO:0000256" key="16">
    <source>
        <dbReference type="SAM" id="MobiDB-lite"/>
    </source>
</evidence>
<evidence type="ECO:0000256" key="2">
    <source>
        <dbReference type="ARBA" id="ARBA00004200"/>
    </source>
</evidence>